<dbReference type="SUPFAM" id="SSF52172">
    <property type="entry name" value="CheY-like"/>
    <property type="match status" value="1"/>
</dbReference>
<feature type="domain" description="Response regulatory" evidence="1">
    <location>
        <begin position="1"/>
        <end position="40"/>
    </location>
</feature>
<dbReference type="PROSITE" id="PS50110">
    <property type="entry name" value="RESPONSE_REGULATORY"/>
    <property type="match status" value="1"/>
</dbReference>
<evidence type="ECO:0000259" key="1">
    <source>
        <dbReference type="PROSITE" id="PS50110"/>
    </source>
</evidence>
<evidence type="ECO:0000313" key="2">
    <source>
        <dbReference type="EMBL" id="EKC64169.1"/>
    </source>
</evidence>
<comment type="caution">
    <text evidence="2">The sequence shown here is derived from an EMBL/GenBank/DDBJ whole genome shotgun (WGS) entry which is preliminary data.</text>
</comment>
<gene>
    <name evidence="2" type="ORF">LEA_10963</name>
</gene>
<protein>
    <recommendedName>
        <fullName evidence="1">Response regulatory domain-containing protein</fullName>
    </recommendedName>
</protein>
<dbReference type="AlphaFoldDB" id="K1T9H6"/>
<name>K1T9H6_9ZZZZ</name>
<reference evidence="2" key="1">
    <citation type="journal article" date="2013" name="Environ. Microbiol.">
        <title>Microbiota from the distal guts of lean and obese adolescents exhibit partial functional redundancy besides clear differences in community structure.</title>
        <authorList>
            <person name="Ferrer M."/>
            <person name="Ruiz A."/>
            <person name="Lanza F."/>
            <person name="Haange S.B."/>
            <person name="Oberbach A."/>
            <person name="Till H."/>
            <person name="Bargiela R."/>
            <person name="Campoy C."/>
            <person name="Segura M.T."/>
            <person name="Richter M."/>
            <person name="von Bergen M."/>
            <person name="Seifert J."/>
            <person name="Suarez A."/>
        </authorList>
    </citation>
    <scope>NUCLEOTIDE SEQUENCE</scope>
</reference>
<feature type="non-terminal residue" evidence="2">
    <location>
        <position position="1"/>
    </location>
</feature>
<sequence>AMTASAFSEDVNKAKQCGMTAFLTKPVNSDELSRTLTQAVPEENV</sequence>
<organism evidence="2">
    <name type="scientific">human gut metagenome</name>
    <dbReference type="NCBI Taxonomy" id="408170"/>
    <lineage>
        <taxon>unclassified sequences</taxon>
        <taxon>metagenomes</taxon>
        <taxon>organismal metagenomes</taxon>
    </lineage>
</organism>
<dbReference type="InterPro" id="IPR001789">
    <property type="entry name" value="Sig_transdc_resp-reg_receiver"/>
</dbReference>
<dbReference type="Gene3D" id="3.40.50.2300">
    <property type="match status" value="1"/>
</dbReference>
<dbReference type="EMBL" id="AJWY01007378">
    <property type="protein sequence ID" value="EKC64169.1"/>
    <property type="molecule type" value="Genomic_DNA"/>
</dbReference>
<dbReference type="InterPro" id="IPR011006">
    <property type="entry name" value="CheY-like_superfamily"/>
</dbReference>
<proteinExistence type="predicted"/>
<dbReference type="GO" id="GO:0000160">
    <property type="term" value="P:phosphorelay signal transduction system"/>
    <property type="evidence" value="ECO:0007669"/>
    <property type="project" value="InterPro"/>
</dbReference>
<accession>K1T9H6</accession>